<dbReference type="AlphaFoldDB" id="A0AAD3MMS7"/>
<organism evidence="1 2">
    <name type="scientific">Lates japonicus</name>
    <name type="common">Japanese lates</name>
    <dbReference type="NCBI Taxonomy" id="270547"/>
    <lineage>
        <taxon>Eukaryota</taxon>
        <taxon>Metazoa</taxon>
        <taxon>Chordata</taxon>
        <taxon>Craniata</taxon>
        <taxon>Vertebrata</taxon>
        <taxon>Euteleostomi</taxon>
        <taxon>Actinopterygii</taxon>
        <taxon>Neopterygii</taxon>
        <taxon>Teleostei</taxon>
        <taxon>Neoteleostei</taxon>
        <taxon>Acanthomorphata</taxon>
        <taxon>Carangaria</taxon>
        <taxon>Carangaria incertae sedis</taxon>
        <taxon>Centropomidae</taxon>
        <taxon>Lates</taxon>
    </lineage>
</organism>
<gene>
    <name evidence="1" type="ORF">AKAME5_000859400</name>
</gene>
<reference evidence="1" key="1">
    <citation type="submission" date="2022-08" db="EMBL/GenBank/DDBJ databases">
        <title>Genome sequencing of akame (Lates japonicus).</title>
        <authorList>
            <person name="Hashiguchi Y."/>
            <person name="Takahashi H."/>
        </authorList>
    </citation>
    <scope>NUCLEOTIDE SEQUENCE</scope>
    <source>
        <strain evidence="1">Kochi</strain>
    </source>
</reference>
<protein>
    <submittedName>
        <fullName evidence="1">Uncharacterized protein</fullName>
    </submittedName>
</protein>
<sequence length="194" mass="21361">MMTGCGRVEERVKGVVVVCFRRPFTSQRLAMGLEPVVVTEGLRVSGALFNFLSVLEEPAGPGNESANRTHEECSSLLIATSSAAAIGFNYQFFLSGAIRQPDTEVQPNSHLLQSQEHNVQIKKVENSLPLISMQRLPVHLLAANESSDTQRLVQYENSPLQTASCPYCHGKVIGRGVRSPTWLAALQWPTWERG</sequence>
<dbReference type="Proteomes" id="UP001279410">
    <property type="component" value="Unassembled WGS sequence"/>
</dbReference>
<keyword evidence="2" id="KW-1185">Reference proteome</keyword>
<comment type="caution">
    <text evidence="1">The sequence shown here is derived from an EMBL/GenBank/DDBJ whole genome shotgun (WGS) entry which is preliminary data.</text>
</comment>
<proteinExistence type="predicted"/>
<dbReference type="EMBL" id="BRZM01000024">
    <property type="protein sequence ID" value="GLD56224.1"/>
    <property type="molecule type" value="Genomic_DNA"/>
</dbReference>
<accession>A0AAD3MMS7</accession>
<evidence type="ECO:0000313" key="2">
    <source>
        <dbReference type="Proteomes" id="UP001279410"/>
    </source>
</evidence>
<evidence type="ECO:0000313" key="1">
    <source>
        <dbReference type="EMBL" id="GLD56224.1"/>
    </source>
</evidence>
<name>A0AAD3MMS7_LATJO</name>